<accession>A0ABW0WFN9</accession>
<keyword evidence="2" id="KW-0472">Membrane</keyword>
<evidence type="ECO:0000256" key="1">
    <source>
        <dbReference type="SAM" id="MobiDB-lite"/>
    </source>
</evidence>
<dbReference type="Proteomes" id="UP001596065">
    <property type="component" value="Unassembled WGS sequence"/>
</dbReference>
<keyword evidence="4" id="KW-1185">Reference proteome</keyword>
<feature type="transmembrane region" description="Helical" evidence="2">
    <location>
        <begin position="65"/>
        <end position="84"/>
    </location>
</feature>
<feature type="transmembrane region" description="Helical" evidence="2">
    <location>
        <begin position="123"/>
        <end position="146"/>
    </location>
</feature>
<feature type="transmembrane region" description="Helical" evidence="2">
    <location>
        <begin position="40"/>
        <end position="59"/>
    </location>
</feature>
<gene>
    <name evidence="3" type="ORF">ACFP3J_09485</name>
</gene>
<feature type="transmembrane region" description="Helical" evidence="2">
    <location>
        <begin position="6"/>
        <end position="28"/>
    </location>
</feature>
<dbReference type="EMBL" id="JBHSOE010000011">
    <property type="protein sequence ID" value="MFC5655724.1"/>
    <property type="molecule type" value="Genomic_DNA"/>
</dbReference>
<proteinExistence type="predicted"/>
<feature type="region of interest" description="Disordered" evidence="1">
    <location>
        <begin position="177"/>
        <end position="203"/>
    </location>
</feature>
<evidence type="ECO:0000256" key="2">
    <source>
        <dbReference type="SAM" id="Phobius"/>
    </source>
</evidence>
<keyword evidence="2" id="KW-0812">Transmembrane</keyword>
<sequence>MAQPVFALAAGALTAAGSVWYLPALADLRAGADRPESHRWAAVACLTGWGTIGVAAVLLLVAGAWWIPCAAVVAGAVLTAGLRVRAAMRRRRETEEAAHHWARLSPARPARPLDRTSRRHKAVVALIGSAVAGAMAAAVLLAALAGPAHDGGPRAIDAWPPAVVVLSLVTALALTRTRRRRRRRSDEAGRRALSSPGAGRHAG</sequence>
<keyword evidence="2" id="KW-1133">Transmembrane helix</keyword>
<evidence type="ECO:0000313" key="4">
    <source>
        <dbReference type="Proteomes" id="UP001596065"/>
    </source>
</evidence>
<comment type="caution">
    <text evidence="3">The sequence shown here is derived from an EMBL/GenBank/DDBJ whole genome shotgun (WGS) entry which is preliminary data.</text>
</comment>
<organism evidence="3 4">
    <name type="scientific">Streptomyces nogalater</name>
    <dbReference type="NCBI Taxonomy" id="38314"/>
    <lineage>
        <taxon>Bacteria</taxon>
        <taxon>Bacillati</taxon>
        <taxon>Actinomycetota</taxon>
        <taxon>Actinomycetes</taxon>
        <taxon>Kitasatosporales</taxon>
        <taxon>Streptomycetaceae</taxon>
        <taxon>Streptomyces</taxon>
    </lineage>
</organism>
<protein>
    <recommendedName>
        <fullName evidence="5">Integral membrane protein</fullName>
    </recommendedName>
</protein>
<reference evidence="4" key="1">
    <citation type="journal article" date="2019" name="Int. J. Syst. Evol. Microbiol.">
        <title>The Global Catalogue of Microorganisms (GCM) 10K type strain sequencing project: providing services to taxonomists for standard genome sequencing and annotation.</title>
        <authorList>
            <consortium name="The Broad Institute Genomics Platform"/>
            <consortium name="The Broad Institute Genome Sequencing Center for Infectious Disease"/>
            <person name="Wu L."/>
            <person name="Ma J."/>
        </authorList>
    </citation>
    <scope>NUCLEOTIDE SEQUENCE [LARGE SCALE GENOMIC DNA]</scope>
    <source>
        <strain evidence="4">KCTC 5701</strain>
    </source>
</reference>
<feature type="transmembrane region" description="Helical" evidence="2">
    <location>
        <begin position="158"/>
        <end position="175"/>
    </location>
</feature>
<evidence type="ECO:0000313" key="3">
    <source>
        <dbReference type="EMBL" id="MFC5655724.1"/>
    </source>
</evidence>
<evidence type="ECO:0008006" key="5">
    <source>
        <dbReference type="Google" id="ProtNLM"/>
    </source>
</evidence>
<dbReference type="RefSeq" id="WP_344349554.1">
    <property type="nucleotide sequence ID" value="NZ_BAAASM010000030.1"/>
</dbReference>
<name>A0ABW0WFN9_STRNO</name>